<protein>
    <submittedName>
        <fullName evidence="1">Uncharacterized protein</fullName>
    </submittedName>
</protein>
<organism evidence="1">
    <name type="scientific">marine sediment metagenome</name>
    <dbReference type="NCBI Taxonomy" id="412755"/>
    <lineage>
        <taxon>unclassified sequences</taxon>
        <taxon>metagenomes</taxon>
        <taxon>ecological metagenomes</taxon>
    </lineage>
</organism>
<gene>
    <name evidence="1" type="ORF">LCGC14_2133550</name>
</gene>
<comment type="caution">
    <text evidence="1">The sequence shown here is derived from an EMBL/GenBank/DDBJ whole genome shotgun (WGS) entry which is preliminary data.</text>
</comment>
<name>A0A0F9EMU4_9ZZZZ</name>
<dbReference type="EMBL" id="LAZR01026813">
    <property type="protein sequence ID" value="KKL67581.1"/>
    <property type="molecule type" value="Genomic_DNA"/>
</dbReference>
<dbReference type="AlphaFoldDB" id="A0A0F9EMU4"/>
<reference evidence="1" key="1">
    <citation type="journal article" date="2015" name="Nature">
        <title>Complex archaea that bridge the gap between prokaryotes and eukaryotes.</title>
        <authorList>
            <person name="Spang A."/>
            <person name="Saw J.H."/>
            <person name="Jorgensen S.L."/>
            <person name="Zaremba-Niedzwiedzka K."/>
            <person name="Martijn J."/>
            <person name="Lind A.E."/>
            <person name="van Eijk R."/>
            <person name="Schleper C."/>
            <person name="Guy L."/>
            <person name="Ettema T.J."/>
        </authorList>
    </citation>
    <scope>NUCLEOTIDE SEQUENCE</scope>
</reference>
<evidence type="ECO:0000313" key="1">
    <source>
        <dbReference type="EMBL" id="KKL67581.1"/>
    </source>
</evidence>
<sequence>MKHYEVTYWTLPEPVDDDEGDWPHLDPEKGRAVAVEATTPHTAAYRALVGRRVQGRPVPVPLKKGESLYLRLQEVGGLLVEKD</sequence>
<proteinExistence type="predicted"/>
<accession>A0A0F9EMU4</accession>